<dbReference type="Proteomes" id="UP000269154">
    <property type="component" value="Unassembled WGS sequence"/>
</dbReference>
<organism evidence="2 3">
    <name type="scientific">Okeania hirsuta</name>
    <dbReference type="NCBI Taxonomy" id="1458930"/>
    <lineage>
        <taxon>Bacteria</taxon>
        <taxon>Bacillati</taxon>
        <taxon>Cyanobacteriota</taxon>
        <taxon>Cyanophyceae</taxon>
        <taxon>Oscillatoriophycideae</taxon>
        <taxon>Oscillatoriales</taxon>
        <taxon>Microcoleaceae</taxon>
        <taxon>Okeania</taxon>
    </lineage>
</organism>
<evidence type="ECO:0000313" key="3">
    <source>
        <dbReference type="Proteomes" id="UP000269154"/>
    </source>
</evidence>
<name>A0A3N6RJK1_9CYAN</name>
<feature type="region of interest" description="Disordered" evidence="1">
    <location>
        <begin position="86"/>
        <end position="108"/>
    </location>
</feature>
<dbReference type="AlphaFoldDB" id="A0A3N6RJK1"/>
<comment type="caution">
    <text evidence="2">The sequence shown here is derived from an EMBL/GenBank/DDBJ whole genome shotgun (WGS) entry which is preliminary data.</text>
</comment>
<reference evidence="2 3" key="1">
    <citation type="journal article" date="2018" name="ACS Chem. Biol.">
        <title>Ketoreductase domain dysfunction expands chemodiversity: malyngamide biosynthesis in the cyanobacterium Okeania hirsuta.</title>
        <authorList>
            <person name="Moss N.A."/>
            <person name="Leao T."/>
            <person name="Rankin M."/>
            <person name="McCullough T.M."/>
            <person name="Qu P."/>
            <person name="Korobeynikov A."/>
            <person name="Smith J.L."/>
            <person name="Gerwick L."/>
            <person name="Gerwick W.H."/>
        </authorList>
    </citation>
    <scope>NUCLEOTIDE SEQUENCE [LARGE SCALE GENOMIC DNA]</scope>
    <source>
        <strain evidence="2 3">PAB10Feb10-1</strain>
    </source>
</reference>
<dbReference type="RefSeq" id="WP_124154619.1">
    <property type="nucleotide sequence ID" value="NZ_CAWOLW010000401.1"/>
</dbReference>
<accession>A0A3N6RJK1</accession>
<gene>
    <name evidence="2" type="ORF">D5R40_10720</name>
</gene>
<keyword evidence="3" id="KW-1185">Reference proteome</keyword>
<dbReference type="EMBL" id="RCBY01000046">
    <property type="protein sequence ID" value="RQH45451.1"/>
    <property type="molecule type" value="Genomic_DNA"/>
</dbReference>
<evidence type="ECO:0000256" key="1">
    <source>
        <dbReference type="SAM" id="MobiDB-lite"/>
    </source>
</evidence>
<sequence>MLRIVRGIKRQMQDMSFDKAVVSAASRRVGWRTSERVCTLRVSSPYPIDQESGATPRRRQSHLVAHQEKRIISDLKNGIEAINSDSVLLTSPPGRGRGEGLVDSSEIS</sequence>
<protein>
    <submittedName>
        <fullName evidence="2">Uncharacterized protein</fullName>
    </submittedName>
</protein>
<evidence type="ECO:0000313" key="2">
    <source>
        <dbReference type="EMBL" id="RQH45451.1"/>
    </source>
</evidence>
<proteinExistence type="predicted"/>